<accession>A0A081PKR2</accession>
<gene>
    <name evidence="6" type="ORF">N180_03295</name>
</gene>
<dbReference type="PRINTS" id="PR00455">
    <property type="entry name" value="HTHTETR"/>
</dbReference>
<dbReference type="InterPro" id="IPR009057">
    <property type="entry name" value="Homeodomain-like_sf"/>
</dbReference>
<dbReference type="SUPFAM" id="SSF48498">
    <property type="entry name" value="Tetracyclin repressor-like, C-terminal domain"/>
    <property type="match status" value="1"/>
</dbReference>
<dbReference type="eggNOG" id="COG1309">
    <property type="taxonomic scope" value="Bacteria"/>
</dbReference>
<dbReference type="EMBL" id="JNFF01000019">
    <property type="protein sequence ID" value="KEQ31285.1"/>
    <property type="molecule type" value="Genomic_DNA"/>
</dbReference>
<comment type="caution">
    <text evidence="6">The sequence shown here is derived from an EMBL/GenBank/DDBJ whole genome shotgun (WGS) entry which is preliminary data.</text>
</comment>
<keyword evidence="3" id="KW-0804">Transcription</keyword>
<protein>
    <recommendedName>
        <fullName evidence="5">HTH tetR-type domain-containing protein</fullName>
    </recommendedName>
</protein>
<evidence type="ECO:0000313" key="6">
    <source>
        <dbReference type="EMBL" id="KEQ31285.1"/>
    </source>
</evidence>
<evidence type="ECO:0000256" key="3">
    <source>
        <dbReference type="ARBA" id="ARBA00023163"/>
    </source>
</evidence>
<dbReference type="InterPro" id="IPR036271">
    <property type="entry name" value="Tet_transcr_reg_TetR-rel_C_sf"/>
</dbReference>
<dbReference type="RefSeq" id="WP_051759617.1">
    <property type="nucleotide sequence ID" value="NZ_JNFF01000019.1"/>
</dbReference>
<dbReference type="Pfam" id="PF21993">
    <property type="entry name" value="TetR_C_13_2"/>
    <property type="match status" value="1"/>
</dbReference>
<keyword evidence="2 4" id="KW-0238">DNA-binding</keyword>
<evidence type="ECO:0000313" key="7">
    <source>
        <dbReference type="Proteomes" id="UP000028007"/>
    </source>
</evidence>
<dbReference type="InterPro" id="IPR001647">
    <property type="entry name" value="HTH_TetR"/>
</dbReference>
<dbReference type="Proteomes" id="UP000028007">
    <property type="component" value="Unassembled WGS sequence"/>
</dbReference>
<keyword evidence="1" id="KW-0805">Transcription regulation</keyword>
<evidence type="ECO:0000259" key="5">
    <source>
        <dbReference type="PROSITE" id="PS50977"/>
    </source>
</evidence>
<dbReference type="PROSITE" id="PS50977">
    <property type="entry name" value="HTH_TETR_2"/>
    <property type="match status" value="1"/>
</dbReference>
<dbReference type="PANTHER" id="PTHR47506">
    <property type="entry name" value="TRANSCRIPTIONAL REGULATORY PROTEIN"/>
    <property type="match status" value="1"/>
</dbReference>
<keyword evidence="7" id="KW-1185">Reference proteome</keyword>
<evidence type="ECO:0000256" key="4">
    <source>
        <dbReference type="PROSITE-ProRule" id="PRU00335"/>
    </source>
</evidence>
<dbReference type="Pfam" id="PF00440">
    <property type="entry name" value="TetR_N"/>
    <property type="match status" value="1"/>
</dbReference>
<dbReference type="AlphaFoldDB" id="A0A081PKR2"/>
<organism evidence="6 7">
    <name type="scientific">Pedobacter antarcticus 4BY</name>
    <dbReference type="NCBI Taxonomy" id="1358423"/>
    <lineage>
        <taxon>Bacteria</taxon>
        <taxon>Pseudomonadati</taxon>
        <taxon>Bacteroidota</taxon>
        <taxon>Sphingobacteriia</taxon>
        <taxon>Sphingobacteriales</taxon>
        <taxon>Sphingobacteriaceae</taxon>
        <taxon>Pedobacter</taxon>
    </lineage>
</organism>
<evidence type="ECO:0000256" key="2">
    <source>
        <dbReference type="ARBA" id="ARBA00023125"/>
    </source>
</evidence>
<reference evidence="6 7" key="1">
    <citation type="journal article" date="1992" name="Int. J. Syst. Bacteriol.">
        <title>Sphingobacterium antarcticus sp. nov. a Psychrotrophic Bacterium from the Soils of Schirmacher Oasis, Antarctica.</title>
        <authorList>
            <person name="Shivaji S."/>
            <person name="Ray M.K."/>
            <person name="Rao N.S."/>
            <person name="Saiserr L."/>
            <person name="Jagannadham M.V."/>
            <person name="Kumar G.S."/>
            <person name="Reddy G."/>
            <person name="Bhargava P.M."/>
        </authorList>
    </citation>
    <scope>NUCLEOTIDE SEQUENCE [LARGE SCALE GENOMIC DNA]</scope>
    <source>
        <strain evidence="6 7">4BY</strain>
    </source>
</reference>
<dbReference type="Gene3D" id="1.10.357.10">
    <property type="entry name" value="Tetracycline Repressor, domain 2"/>
    <property type="match status" value="1"/>
</dbReference>
<dbReference type="PANTHER" id="PTHR47506:SF3">
    <property type="entry name" value="HTH-TYPE TRANSCRIPTIONAL REGULATOR LMRA"/>
    <property type="match status" value="1"/>
</dbReference>
<dbReference type="OrthoDB" id="881297at2"/>
<name>A0A081PKR2_9SPHI</name>
<dbReference type="GO" id="GO:0003677">
    <property type="term" value="F:DNA binding"/>
    <property type="evidence" value="ECO:0007669"/>
    <property type="project" value="UniProtKB-UniRule"/>
</dbReference>
<proteinExistence type="predicted"/>
<dbReference type="InterPro" id="IPR054156">
    <property type="entry name" value="YxaF_TetR_C"/>
</dbReference>
<dbReference type="SUPFAM" id="SSF46689">
    <property type="entry name" value="Homeodomain-like"/>
    <property type="match status" value="1"/>
</dbReference>
<evidence type="ECO:0000256" key="1">
    <source>
        <dbReference type="ARBA" id="ARBA00023015"/>
    </source>
</evidence>
<feature type="DNA-binding region" description="H-T-H motif" evidence="4">
    <location>
        <begin position="34"/>
        <end position="53"/>
    </location>
</feature>
<sequence length="193" mass="21944">MTKEVNLSSRSLKRDEMIKYAYELFYKNGFHATGVDAIIQGTGISKRTLYKHFASKEGLILASIDYYHQTMYTVIFNYLQKYDSKKPVEKALKIFDFLSMHVDAGKQYGCFAMNAKNEYANKAMEIETACDAYVQALQELIERYLKEGNLEDSKSLSMQVMMLFEGAIIRSKGLGNSHPIKLAKAAAELICNQ</sequence>
<feature type="domain" description="HTH tetR-type" evidence="5">
    <location>
        <begin position="11"/>
        <end position="71"/>
    </location>
</feature>